<dbReference type="Proteomes" id="UP001162162">
    <property type="component" value="Unassembled WGS sequence"/>
</dbReference>
<keyword evidence="2" id="KW-1185">Reference proteome</keyword>
<evidence type="ECO:0000313" key="2">
    <source>
        <dbReference type="Proteomes" id="UP001162162"/>
    </source>
</evidence>
<comment type="caution">
    <text evidence="1">The sequence shown here is derived from an EMBL/GenBank/DDBJ whole genome shotgun (WGS) entry which is preliminary data.</text>
</comment>
<name>A0AAV8YDC1_9CUCU</name>
<organism evidence="1 2">
    <name type="scientific">Aromia moschata</name>
    <dbReference type="NCBI Taxonomy" id="1265417"/>
    <lineage>
        <taxon>Eukaryota</taxon>
        <taxon>Metazoa</taxon>
        <taxon>Ecdysozoa</taxon>
        <taxon>Arthropoda</taxon>
        <taxon>Hexapoda</taxon>
        <taxon>Insecta</taxon>
        <taxon>Pterygota</taxon>
        <taxon>Neoptera</taxon>
        <taxon>Endopterygota</taxon>
        <taxon>Coleoptera</taxon>
        <taxon>Polyphaga</taxon>
        <taxon>Cucujiformia</taxon>
        <taxon>Chrysomeloidea</taxon>
        <taxon>Cerambycidae</taxon>
        <taxon>Cerambycinae</taxon>
        <taxon>Callichromatini</taxon>
        <taxon>Aromia</taxon>
    </lineage>
</organism>
<reference evidence="1" key="1">
    <citation type="journal article" date="2023" name="Insect Mol. Biol.">
        <title>Genome sequencing provides insights into the evolution of gene families encoding plant cell wall-degrading enzymes in longhorned beetles.</title>
        <authorList>
            <person name="Shin N.R."/>
            <person name="Okamura Y."/>
            <person name="Kirsch R."/>
            <person name="Pauchet Y."/>
        </authorList>
    </citation>
    <scope>NUCLEOTIDE SEQUENCE</scope>
    <source>
        <strain evidence="1">AMC_N1</strain>
    </source>
</reference>
<proteinExistence type="predicted"/>
<dbReference type="EMBL" id="JAPWTK010000119">
    <property type="protein sequence ID" value="KAJ8949368.1"/>
    <property type="molecule type" value="Genomic_DNA"/>
</dbReference>
<sequence length="317" mass="36225">MADVIQALGLFSYSTAPPTKIIISNLEKHLSKEFPVGLNTPYSVRYIEFYDSDARYEFSAPKKYCIPSLVQIPGKLTKDSKKRKILKKLQYVQIHVFMNGLHSEHVYPHIHTLKLQCHLNIPASPYKVAVDYDPNLSEPIKNATTRKNGSVVNFNPQFLFVFVVFVKLACLWITEVIHLLVRCAQLKELLLLPKVCVKTQEPQLVTDHTNLIDYLARLFFLFLTLFLRPTGSNDKIFWSYNEIKVIKEIRRFPLGLTMSATTRCCSLEHTTKAGRVKINSGYLKTCEETKTAAIGTIFPVPQSAGKIPVDFWRLENC</sequence>
<accession>A0AAV8YDC1</accession>
<protein>
    <submittedName>
        <fullName evidence="1">Uncharacterized protein</fullName>
    </submittedName>
</protein>
<evidence type="ECO:0000313" key="1">
    <source>
        <dbReference type="EMBL" id="KAJ8949368.1"/>
    </source>
</evidence>
<dbReference type="AlphaFoldDB" id="A0AAV8YDC1"/>
<gene>
    <name evidence="1" type="ORF">NQ318_012033</name>
</gene>